<dbReference type="Gene3D" id="2.160.10.10">
    <property type="entry name" value="Hexapeptide repeat proteins"/>
    <property type="match status" value="1"/>
</dbReference>
<organism evidence="3 4">
    <name type="scientific">Collinsella ihumii</name>
    <dbReference type="NCBI Taxonomy" id="1720204"/>
    <lineage>
        <taxon>Bacteria</taxon>
        <taxon>Bacillati</taxon>
        <taxon>Actinomycetota</taxon>
        <taxon>Coriobacteriia</taxon>
        <taxon>Coriobacteriales</taxon>
        <taxon>Coriobacteriaceae</taxon>
        <taxon>Collinsella</taxon>
    </lineage>
</organism>
<dbReference type="EMBL" id="JAUEIR010000007">
    <property type="protein sequence ID" value="MDN0069797.1"/>
    <property type="molecule type" value="Genomic_DNA"/>
</dbReference>
<evidence type="ECO:0000313" key="3">
    <source>
        <dbReference type="EMBL" id="MDN0069797.1"/>
    </source>
</evidence>
<gene>
    <name evidence="3" type="ORF">QVN40_08825</name>
</gene>
<dbReference type="EC" id="2.3.1.-" evidence="3"/>
<protein>
    <submittedName>
        <fullName evidence="3">Acyltransferase</fullName>
        <ecNumber evidence="3">2.3.1.-</ecNumber>
    </submittedName>
</protein>
<dbReference type="InterPro" id="IPR011004">
    <property type="entry name" value="Trimer_LpxA-like_sf"/>
</dbReference>
<keyword evidence="3" id="KW-0012">Acyltransferase</keyword>
<dbReference type="PANTHER" id="PTHR23416">
    <property type="entry name" value="SIALIC ACID SYNTHASE-RELATED"/>
    <property type="match status" value="1"/>
</dbReference>
<dbReference type="AlphaFoldDB" id="A0AAW7JTU9"/>
<name>A0AAW7JTU9_9ACTN</name>
<accession>A0AAW7JTU9</accession>
<comment type="caution">
    <text evidence="3">The sequence shown here is derived from an EMBL/GenBank/DDBJ whole genome shotgun (WGS) entry which is preliminary data.</text>
</comment>
<sequence length="177" mass="18424">MRKLLKWGVSALRVAACRISNGGRLKVAPGRPLYLGKGARIRVSEGASCEIGSGVYLSRGCLLQVNGGARLSVASGVFFNESVRVVAQERVEIGEGTLFGPNACVYDHDHVFDADGVHGDLKSAPTSIGERCWIGANALVTRGASVAGRICVGGGSVVTRSLEDPGIYAGSPARKVK</sequence>
<reference evidence="3" key="1">
    <citation type="submission" date="2023-06" db="EMBL/GenBank/DDBJ databases">
        <authorList>
            <person name="Zeman M."/>
            <person name="Kubasova T."/>
            <person name="Jahodarova E."/>
            <person name="Nykrynova M."/>
            <person name="Rychlik I."/>
        </authorList>
    </citation>
    <scope>NUCLEOTIDE SEQUENCE</scope>
    <source>
        <strain evidence="3">15_COKtk</strain>
    </source>
</reference>
<dbReference type="GO" id="GO:0008374">
    <property type="term" value="F:O-acyltransferase activity"/>
    <property type="evidence" value="ECO:0007669"/>
    <property type="project" value="TreeGrafter"/>
</dbReference>
<dbReference type="CDD" id="cd04647">
    <property type="entry name" value="LbH_MAT_like"/>
    <property type="match status" value="1"/>
</dbReference>
<dbReference type="GO" id="GO:0005829">
    <property type="term" value="C:cytosol"/>
    <property type="evidence" value="ECO:0007669"/>
    <property type="project" value="TreeGrafter"/>
</dbReference>
<evidence type="ECO:0000256" key="2">
    <source>
        <dbReference type="ARBA" id="ARBA00022679"/>
    </source>
</evidence>
<dbReference type="SUPFAM" id="SSF51161">
    <property type="entry name" value="Trimeric LpxA-like enzymes"/>
    <property type="match status" value="1"/>
</dbReference>
<keyword evidence="2 3" id="KW-0808">Transferase</keyword>
<dbReference type="RefSeq" id="WP_289827418.1">
    <property type="nucleotide sequence ID" value="NZ_JAUEIR010000007.1"/>
</dbReference>
<dbReference type="Proteomes" id="UP001168505">
    <property type="component" value="Unassembled WGS sequence"/>
</dbReference>
<dbReference type="InterPro" id="IPR051159">
    <property type="entry name" value="Hexapeptide_acetyltransf"/>
</dbReference>
<dbReference type="InterPro" id="IPR001451">
    <property type="entry name" value="Hexapep"/>
</dbReference>
<reference evidence="3" key="2">
    <citation type="submission" date="2023-08" db="EMBL/GenBank/DDBJ databases">
        <title>Identification and characterization of horizontal gene transfer across gut microbiota members of farm animals based on homology search.</title>
        <authorList>
            <person name="Schwarzerova J."/>
            <person name="Nykrynova M."/>
            <person name="Jureckova K."/>
            <person name="Cejkova D."/>
            <person name="Rychlik I."/>
        </authorList>
    </citation>
    <scope>NUCLEOTIDE SEQUENCE</scope>
    <source>
        <strain evidence="3">15_COKtk</strain>
    </source>
</reference>
<comment type="similarity">
    <text evidence="1">Belongs to the transferase hexapeptide repeat family.</text>
</comment>
<proteinExistence type="inferred from homology"/>
<dbReference type="Pfam" id="PF14602">
    <property type="entry name" value="Hexapep_2"/>
    <property type="match status" value="1"/>
</dbReference>
<evidence type="ECO:0000313" key="4">
    <source>
        <dbReference type="Proteomes" id="UP001168505"/>
    </source>
</evidence>
<evidence type="ECO:0000256" key="1">
    <source>
        <dbReference type="ARBA" id="ARBA00007274"/>
    </source>
</evidence>
<dbReference type="PANTHER" id="PTHR23416:SF23">
    <property type="entry name" value="ACETYLTRANSFERASE C18B11.09C-RELATED"/>
    <property type="match status" value="1"/>
</dbReference>